<dbReference type="EMBL" id="JACRSY010000022">
    <property type="protein sequence ID" value="MBC8580492.1"/>
    <property type="molecule type" value="Genomic_DNA"/>
</dbReference>
<evidence type="ECO:0000256" key="1">
    <source>
        <dbReference type="ARBA" id="ARBA00022801"/>
    </source>
</evidence>
<dbReference type="Gene3D" id="3.60.10.10">
    <property type="entry name" value="Endonuclease/exonuclease/phosphatase"/>
    <property type="match status" value="1"/>
</dbReference>
<name>A0A926IE75_9FIRM</name>
<keyword evidence="4" id="KW-1185">Reference proteome</keyword>
<dbReference type="PANTHER" id="PTHR15822:SF23">
    <property type="entry name" value="ENDONUCLEASE_EXONUCLEASE_PHOSPHATASE FAMILY PROTEIN"/>
    <property type="match status" value="1"/>
</dbReference>
<evidence type="ECO:0000313" key="3">
    <source>
        <dbReference type="EMBL" id="MBC8580492.1"/>
    </source>
</evidence>
<evidence type="ECO:0000259" key="2">
    <source>
        <dbReference type="Pfam" id="PF03372"/>
    </source>
</evidence>
<dbReference type="CDD" id="cd09079">
    <property type="entry name" value="RgfB-like"/>
    <property type="match status" value="1"/>
</dbReference>
<organism evidence="3 4">
    <name type="scientific">Zhenhengia yiwuensis</name>
    <dbReference type="NCBI Taxonomy" id="2763666"/>
    <lineage>
        <taxon>Bacteria</taxon>
        <taxon>Bacillati</taxon>
        <taxon>Bacillota</taxon>
        <taxon>Clostridia</taxon>
        <taxon>Lachnospirales</taxon>
        <taxon>Lachnospiraceae</taxon>
        <taxon>Zhenhengia</taxon>
    </lineage>
</organism>
<accession>A0A926IE75</accession>
<dbReference type="Proteomes" id="UP000655830">
    <property type="component" value="Unassembled WGS sequence"/>
</dbReference>
<reference evidence="3" key="1">
    <citation type="submission" date="2020-08" db="EMBL/GenBank/DDBJ databases">
        <title>Genome public.</title>
        <authorList>
            <person name="Liu C."/>
            <person name="Sun Q."/>
        </authorList>
    </citation>
    <scope>NUCLEOTIDE SEQUENCE</scope>
    <source>
        <strain evidence="3">NSJ-12</strain>
    </source>
</reference>
<proteinExistence type="predicted"/>
<gene>
    <name evidence="3" type="ORF">H8718_13230</name>
</gene>
<feature type="domain" description="Endonuclease/exonuclease/phosphatase" evidence="2">
    <location>
        <begin position="17"/>
        <end position="254"/>
    </location>
</feature>
<dbReference type="PANTHER" id="PTHR15822">
    <property type="entry name" value="TRAF AND TNF RECEPTOR-ASSOCIATED PROTEIN"/>
    <property type="match status" value="1"/>
</dbReference>
<sequence length="263" mass="30341">MKLLTLNCHSWQEVDQQHKIKVLAQEIKDKGYDVIALQEVSQPIDGDVVVQGLKEGNFVYALLDALKAIGVTEYDFRWGFSHIGYEVYEEGLCLLSKHPIVEEQEFFVTKGHDTNYWKTRKVVKIAIDYKGKTIDFYTCHLGWWIDEEEPFKHQIDTLNVSINSNRLSFMMGDFNNNANVRDEGYDYMLSKGWVDTYTLAEKKDEGITVQGKIDGWEKNQAGLRIDLIWANQPIKVLESQVCFNGVNKEIVSDHFGVEMECEV</sequence>
<dbReference type="Pfam" id="PF03372">
    <property type="entry name" value="Exo_endo_phos"/>
    <property type="match status" value="1"/>
</dbReference>
<protein>
    <submittedName>
        <fullName evidence="3">Endonuclease/exonuclease/phosphatase family protein</fullName>
    </submittedName>
</protein>
<comment type="caution">
    <text evidence="3">The sequence shown here is derived from an EMBL/GenBank/DDBJ whole genome shotgun (WGS) entry which is preliminary data.</text>
</comment>
<dbReference type="RefSeq" id="WP_249333267.1">
    <property type="nucleotide sequence ID" value="NZ_JACRSY010000022.1"/>
</dbReference>
<dbReference type="InterPro" id="IPR051547">
    <property type="entry name" value="TDP2-like"/>
</dbReference>
<dbReference type="SUPFAM" id="SSF56219">
    <property type="entry name" value="DNase I-like"/>
    <property type="match status" value="1"/>
</dbReference>
<dbReference type="InterPro" id="IPR005135">
    <property type="entry name" value="Endo/exonuclease/phosphatase"/>
</dbReference>
<evidence type="ECO:0000313" key="4">
    <source>
        <dbReference type="Proteomes" id="UP000655830"/>
    </source>
</evidence>
<dbReference type="AlphaFoldDB" id="A0A926IE75"/>
<keyword evidence="3" id="KW-0540">Nuclease</keyword>
<keyword evidence="3" id="KW-0255">Endonuclease</keyword>
<dbReference type="GO" id="GO:0004519">
    <property type="term" value="F:endonuclease activity"/>
    <property type="evidence" value="ECO:0007669"/>
    <property type="project" value="UniProtKB-KW"/>
</dbReference>
<dbReference type="GO" id="GO:0016787">
    <property type="term" value="F:hydrolase activity"/>
    <property type="evidence" value="ECO:0007669"/>
    <property type="project" value="UniProtKB-KW"/>
</dbReference>
<keyword evidence="1" id="KW-0378">Hydrolase</keyword>
<dbReference type="InterPro" id="IPR036691">
    <property type="entry name" value="Endo/exonu/phosph_ase_sf"/>
</dbReference>